<dbReference type="Proteomes" id="UP001642502">
    <property type="component" value="Unassembled WGS sequence"/>
</dbReference>
<accession>A0ABP0E3J8</accession>
<evidence type="ECO:0000259" key="4">
    <source>
        <dbReference type="Pfam" id="PF23585"/>
    </source>
</evidence>
<feature type="compositionally biased region" description="Low complexity" evidence="1">
    <location>
        <begin position="78"/>
        <end position="111"/>
    </location>
</feature>
<dbReference type="Pfam" id="PF23585">
    <property type="entry name" value="DUF7137"/>
    <property type="match status" value="1"/>
</dbReference>
<name>A0ABP0E3J8_9PEZI</name>
<evidence type="ECO:0000313" key="5">
    <source>
        <dbReference type="EMBL" id="CAK7275150.1"/>
    </source>
</evidence>
<protein>
    <recommendedName>
        <fullName evidence="4">DUF7137 domain-containing protein</fullName>
    </recommendedName>
</protein>
<feature type="chain" id="PRO_5045705901" description="DUF7137 domain-containing protein" evidence="3">
    <location>
        <begin position="24"/>
        <end position="290"/>
    </location>
</feature>
<organism evidence="5 6">
    <name type="scientific">Sporothrix epigloea</name>
    <dbReference type="NCBI Taxonomy" id="1892477"/>
    <lineage>
        <taxon>Eukaryota</taxon>
        <taxon>Fungi</taxon>
        <taxon>Dikarya</taxon>
        <taxon>Ascomycota</taxon>
        <taxon>Pezizomycotina</taxon>
        <taxon>Sordariomycetes</taxon>
        <taxon>Sordariomycetidae</taxon>
        <taxon>Ophiostomatales</taxon>
        <taxon>Ophiostomataceae</taxon>
        <taxon>Sporothrix</taxon>
    </lineage>
</organism>
<dbReference type="PANTHER" id="PTHR42028">
    <property type="entry name" value="CHROMOSOME 1, WHOLE GENOME SHOTGUN SEQUENCE"/>
    <property type="match status" value="1"/>
</dbReference>
<keyword evidence="6" id="KW-1185">Reference proteome</keyword>
<gene>
    <name evidence="5" type="ORF">SEPCBS119000_006548</name>
</gene>
<feature type="region of interest" description="Disordered" evidence="1">
    <location>
        <begin position="40"/>
        <end position="111"/>
    </location>
</feature>
<dbReference type="PANTHER" id="PTHR42028:SF1">
    <property type="entry name" value="YALI0E30657P"/>
    <property type="match status" value="1"/>
</dbReference>
<feature type="signal peptide" evidence="3">
    <location>
        <begin position="1"/>
        <end position="23"/>
    </location>
</feature>
<dbReference type="EMBL" id="CAWUON010000183">
    <property type="protein sequence ID" value="CAK7275150.1"/>
    <property type="molecule type" value="Genomic_DNA"/>
</dbReference>
<evidence type="ECO:0000313" key="6">
    <source>
        <dbReference type="Proteomes" id="UP001642502"/>
    </source>
</evidence>
<keyword evidence="3" id="KW-0732">Signal</keyword>
<keyword evidence="2" id="KW-0812">Transmembrane</keyword>
<evidence type="ECO:0000256" key="2">
    <source>
        <dbReference type="SAM" id="Phobius"/>
    </source>
</evidence>
<evidence type="ECO:0000256" key="3">
    <source>
        <dbReference type="SAM" id="SignalP"/>
    </source>
</evidence>
<reference evidence="5 6" key="1">
    <citation type="submission" date="2024-01" db="EMBL/GenBank/DDBJ databases">
        <authorList>
            <person name="Allen C."/>
            <person name="Tagirdzhanova G."/>
        </authorList>
    </citation>
    <scope>NUCLEOTIDE SEQUENCE [LARGE SCALE GENOMIC DNA]</scope>
    <source>
        <strain evidence="5 6">CBS 119000</strain>
    </source>
</reference>
<feature type="domain" description="DUF7137" evidence="4">
    <location>
        <begin position="116"/>
        <end position="252"/>
    </location>
</feature>
<keyword evidence="2" id="KW-0472">Membrane</keyword>
<keyword evidence="2" id="KW-1133">Transmembrane helix</keyword>
<feature type="transmembrane region" description="Helical" evidence="2">
    <location>
        <begin position="264"/>
        <end position="284"/>
    </location>
</feature>
<feature type="compositionally biased region" description="Polar residues" evidence="1">
    <location>
        <begin position="53"/>
        <end position="74"/>
    </location>
</feature>
<proteinExistence type="predicted"/>
<sequence length="290" mass="30726">MKPSQSFGHVAAAILSLSSVSSAFAWPNLDALIVRADASKTTTPPPAKTSDSNNADNTYNLNTGAQVTSTPTSKENGKQTGKSTTGKTTTGKTTTGKTTDGKKTTAPTHTTFNDADPIGGVVMLTPAATADMQLYKIGDYVTWGWNYTNLQATPTAIDILATCSFASRTFTLTQNMTFDKQGSYTWDTGAYQSSHISSPLLTEEYNLIIYDSDSSLTAGAEAGYLGAFEGPKFGLYAPQSYTPLNDGWTCATCSGALSQTERQALGFALLMSVITVLSFTWLVTGTRVTI</sequence>
<evidence type="ECO:0000256" key="1">
    <source>
        <dbReference type="SAM" id="MobiDB-lite"/>
    </source>
</evidence>
<dbReference type="InterPro" id="IPR055561">
    <property type="entry name" value="DUF7137"/>
</dbReference>
<comment type="caution">
    <text evidence="5">The sequence shown here is derived from an EMBL/GenBank/DDBJ whole genome shotgun (WGS) entry which is preliminary data.</text>
</comment>